<feature type="compositionally biased region" description="Basic and acidic residues" evidence="4">
    <location>
        <begin position="682"/>
        <end position="691"/>
    </location>
</feature>
<dbReference type="OrthoDB" id="271628at2759"/>
<dbReference type="InterPro" id="IPR048994">
    <property type="entry name" value="PH-GRAM_MTMR6-9"/>
</dbReference>
<evidence type="ECO:0000256" key="2">
    <source>
        <dbReference type="PIRSR" id="PIRSR630564-1"/>
    </source>
</evidence>
<dbReference type="EMBL" id="KQ086023">
    <property type="protein sequence ID" value="KLO10552.1"/>
    <property type="molecule type" value="Genomic_DNA"/>
</dbReference>
<feature type="compositionally biased region" description="Polar residues" evidence="4">
    <location>
        <begin position="697"/>
        <end position="724"/>
    </location>
</feature>
<feature type="active site" description="Phosphocysteine intermediate" evidence="2">
    <location>
        <position position="364"/>
    </location>
</feature>
<feature type="compositionally biased region" description="Low complexity" evidence="4">
    <location>
        <begin position="798"/>
        <end position="816"/>
    </location>
</feature>
<dbReference type="GO" id="GO:0004438">
    <property type="term" value="F:phosphatidylinositol-3-phosphate phosphatase activity"/>
    <property type="evidence" value="ECO:0007669"/>
    <property type="project" value="TreeGrafter"/>
</dbReference>
<feature type="compositionally biased region" description="Low complexity" evidence="4">
    <location>
        <begin position="657"/>
        <end position="679"/>
    </location>
</feature>
<feature type="binding site" evidence="3">
    <location>
        <begin position="364"/>
        <end position="370"/>
    </location>
    <ligand>
        <name>substrate</name>
    </ligand>
</feature>
<dbReference type="Proteomes" id="UP000053477">
    <property type="component" value="Unassembled WGS sequence"/>
</dbReference>
<feature type="binding site" evidence="3">
    <location>
        <begin position="260"/>
        <end position="263"/>
    </location>
    <ligand>
        <name>substrate</name>
    </ligand>
</feature>
<dbReference type="InterPro" id="IPR011993">
    <property type="entry name" value="PH-like_dom_sf"/>
</dbReference>
<name>A0A0H2RG69_9AGAM</name>
<dbReference type="AlphaFoldDB" id="A0A0H2RG69"/>
<evidence type="ECO:0000256" key="3">
    <source>
        <dbReference type="PIRSR" id="PIRSR630564-2"/>
    </source>
</evidence>
<evidence type="ECO:0000313" key="7">
    <source>
        <dbReference type="Proteomes" id="UP000053477"/>
    </source>
</evidence>
<feature type="region of interest" description="Disordered" evidence="4">
    <location>
        <begin position="614"/>
        <end position="724"/>
    </location>
</feature>
<feature type="compositionally biased region" description="Polar residues" evidence="4">
    <location>
        <begin position="888"/>
        <end position="927"/>
    </location>
</feature>
<feature type="region of interest" description="Disordered" evidence="4">
    <location>
        <begin position="534"/>
        <end position="557"/>
    </location>
</feature>
<dbReference type="GO" id="GO:0046856">
    <property type="term" value="P:phosphatidylinositol dephosphorylation"/>
    <property type="evidence" value="ECO:0007669"/>
    <property type="project" value="TreeGrafter"/>
</dbReference>
<dbReference type="PANTHER" id="PTHR10807:SF128">
    <property type="entry name" value="PHOSPHATIDYLINOSITOL-3,5-BISPHOSPHATE 3-PHOSPHATASE"/>
    <property type="match status" value="1"/>
</dbReference>
<dbReference type="GO" id="GO:0016020">
    <property type="term" value="C:membrane"/>
    <property type="evidence" value="ECO:0007669"/>
    <property type="project" value="TreeGrafter"/>
</dbReference>
<organism evidence="6 7">
    <name type="scientific">Schizopora paradoxa</name>
    <dbReference type="NCBI Taxonomy" id="27342"/>
    <lineage>
        <taxon>Eukaryota</taxon>
        <taxon>Fungi</taxon>
        <taxon>Dikarya</taxon>
        <taxon>Basidiomycota</taxon>
        <taxon>Agaricomycotina</taxon>
        <taxon>Agaricomycetes</taxon>
        <taxon>Hymenochaetales</taxon>
        <taxon>Schizoporaceae</taxon>
        <taxon>Schizopora</taxon>
    </lineage>
</organism>
<dbReference type="PROSITE" id="PS00383">
    <property type="entry name" value="TYR_PHOSPHATASE_1"/>
    <property type="match status" value="1"/>
</dbReference>
<comment type="similarity">
    <text evidence="1">Belongs to the protein-tyrosine phosphatase family. Non-receptor class myotubularin subfamily.</text>
</comment>
<dbReference type="SUPFAM" id="SSF50729">
    <property type="entry name" value="PH domain-like"/>
    <property type="match status" value="1"/>
</dbReference>
<reference evidence="6 7" key="1">
    <citation type="submission" date="2015-04" db="EMBL/GenBank/DDBJ databases">
        <title>Complete genome sequence of Schizopora paradoxa KUC8140, a cosmopolitan wood degrader in East Asia.</title>
        <authorList>
            <consortium name="DOE Joint Genome Institute"/>
            <person name="Min B."/>
            <person name="Park H."/>
            <person name="Jang Y."/>
            <person name="Kim J.-J."/>
            <person name="Kim K.H."/>
            <person name="Pangilinan J."/>
            <person name="Lipzen A."/>
            <person name="Riley R."/>
            <person name="Grigoriev I.V."/>
            <person name="Spatafora J.W."/>
            <person name="Choi I.-G."/>
        </authorList>
    </citation>
    <scope>NUCLEOTIDE SEQUENCE [LARGE SCALE GENOMIC DNA]</scope>
    <source>
        <strain evidence="6 7">KUC8140</strain>
    </source>
</reference>
<keyword evidence="7" id="KW-1185">Reference proteome</keyword>
<dbReference type="Gene3D" id="2.30.29.30">
    <property type="entry name" value="Pleckstrin-homology domain (PH domain)/Phosphotyrosine-binding domain (PTB)"/>
    <property type="match status" value="1"/>
</dbReference>
<accession>A0A0H2RG69</accession>
<dbReference type="SUPFAM" id="SSF52799">
    <property type="entry name" value="(Phosphotyrosine protein) phosphatases II"/>
    <property type="match status" value="1"/>
</dbReference>
<dbReference type="PROSITE" id="PS51339">
    <property type="entry name" value="PPASE_MYOTUBULARIN"/>
    <property type="match status" value="1"/>
</dbReference>
<dbReference type="Pfam" id="PF06602">
    <property type="entry name" value="Myotub-related"/>
    <property type="match status" value="1"/>
</dbReference>
<dbReference type="InParanoid" id="A0A0H2RG69"/>
<proteinExistence type="inferred from homology"/>
<dbReference type="CDD" id="cd17666">
    <property type="entry name" value="PTP-MTM-like_fungal"/>
    <property type="match status" value="1"/>
</dbReference>
<dbReference type="PANTHER" id="PTHR10807">
    <property type="entry name" value="MYOTUBULARIN-RELATED"/>
    <property type="match status" value="1"/>
</dbReference>
<feature type="compositionally biased region" description="Pro residues" evidence="4">
    <location>
        <begin position="874"/>
        <end position="885"/>
    </location>
</feature>
<evidence type="ECO:0000256" key="4">
    <source>
        <dbReference type="SAM" id="MobiDB-lite"/>
    </source>
</evidence>
<dbReference type="InterPro" id="IPR029021">
    <property type="entry name" value="Prot-tyrosine_phosphatase-like"/>
</dbReference>
<feature type="compositionally biased region" description="Polar residues" evidence="4">
    <location>
        <begin position="764"/>
        <end position="775"/>
    </location>
</feature>
<dbReference type="GO" id="GO:0005737">
    <property type="term" value="C:cytoplasm"/>
    <property type="evidence" value="ECO:0007669"/>
    <property type="project" value="TreeGrafter"/>
</dbReference>
<protein>
    <submittedName>
        <fullName evidence="6">Phosphatases II</fullName>
    </submittedName>
</protein>
<gene>
    <name evidence="6" type="ORF">SCHPADRAFT_906798</name>
</gene>
<sequence length="934" mass="103350">MDVLKVTKVEGVLCRRAGRSLRGTLHLTAYHLIITWDNVGEDETWIPYPLISLVTQLPQSLNGYYPLTIHCRDFKTFTLAFENNTDSSNVFDSVKGLTVATSIFQLYAFNYTPNPPFEDSNGWNTYSPLDEFARMGVGTRSKAWRFTDVNKDYTFCPTYPARMVVPARISDTTLQYASKYRSKCRIPSLAYLHWANFGTITRSSQPLVGITNNRSIQDEKLIEAIFQSHHTSETRSTPVYGATTTNLIIDARPTTNAMANVAKGAGTENMDYYKEGKKAYLGIDNIHVMRDSLNKVLEALREAEAETYASESYELSDDQRSPVVLDRQLLRRSGWLRHLSAILDGALLIARNVHVNSSHVLIHCSDGWDRTAQLSSLSQLCLDPFYRTIRGFQILIEKDWLSFGHRFLDRCGHLSSDKFFITASDTSGGGAEAAQAFIASVQNKLGGQHHLKETSPVFHQFLECVRQIQRQFPDRFEFNARYLEQIHYHLYSCQFGTFLFNCERERRLGEGGPSPCDRTVSVWDFLNAPLERQKNVNPSFDPTLDNPSRREPKADMGVLFPNPKDVRFWNELYGRSDEEMNGKAVVAEAQGADIIGPVEGQEDDPIGAPIVAEDLPRLKSPSPSTSPPRSQALTPSPASPSSTAFSKRLGIERSNLATSVSTPTPSPSTSTVSNKSASSRQDGYRPYDPDSKAFTLLSRTTPMSRATPPRESSVSPRPLSKQTEIFSGGMKSMWGKFSTNASAAFTAVQGAYDGVAKEIKGKSTSFAQGWDSPNSRGVGDELQSRSRPQVSDDYADWTTPSSSMSSSSVVSSPSVTENPTHRWHTEGASSRLSTLSLDNPWGSQTQKAATKQESPRKPLDGLFETSQMWTSDPQSPPSPSLPPDPTVLNITPSTSQQLGTSHPLVESTSTSERWTPAPESSSPSKSNGDPLGVL</sequence>
<dbReference type="Pfam" id="PF21098">
    <property type="entry name" value="PH-GRAM_MTMR6-like"/>
    <property type="match status" value="1"/>
</dbReference>
<feature type="compositionally biased region" description="Polar residues" evidence="4">
    <location>
        <begin position="827"/>
        <end position="852"/>
    </location>
</feature>
<evidence type="ECO:0000256" key="1">
    <source>
        <dbReference type="ARBA" id="ARBA00007471"/>
    </source>
</evidence>
<dbReference type="InterPro" id="IPR016130">
    <property type="entry name" value="Tyr_Pase_AS"/>
</dbReference>
<evidence type="ECO:0000313" key="6">
    <source>
        <dbReference type="EMBL" id="KLO10552.1"/>
    </source>
</evidence>
<feature type="binding site" evidence="3">
    <location>
        <begin position="285"/>
        <end position="286"/>
    </location>
    <ligand>
        <name>substrate</name>
    </ligand>
</feature>
<evidence type="ECO:0000259" key="5">
    <source>
        <dbReference type="PROSITE" id="PS51339"/>
    </source>
</evidence>
<dbReference type="FunCoup" id="A0A0H2RG69">
    <property type="interactions" value="227"/>
</dbReference>
<dbReference type="InterPro" id="IPR010569">
    <property type="entry name" value="Myotubularin-like_Pase_dom"/>
</dbReference>
<dbReference type="InterPro" id="IPR030564">
    <property type="entry name" value="Myotubularin"/>
</dbReference>
<feature type="domain" description="Myotubularin phosphatase" evidence="5">
    <location>
        <begin position="122"/>
        <end position="573"/>
    </location>
</feature>
<feature type="region of interest" description="Disordered" evidence="4">
    <location>
        <begin position="764"/>
        <end position="934"/>
    </location>
</feature>
<dbReference type="STRING" id="27342.A0A0H2RG69"/>
<feature type="compositionally biased region" description="Low complexity" evidence="4">
    <location>
        <begin position="618"/>
        <end position="646"/>
    </location>
</feature>